<dbReference type="RefSeq" id="WP_205182766.1">
    <property type="nucleotide sequence ID" value="NZ_JAFBFC010000001.1"/>
</dbReference>
<dbReference type="Proteomes" id="UP000809829">
    <property type="component" value="Unassembled WGS sequence"/>
</dbReference>
<evidence type="ECO:0008006" key="4">
    <source>
        <dbReference type="Google" id="ProtNLM"/>
    </source>
</evidence>
<comment type="caution">
    <text evidence="2">The sequence shown here is derived from an EMBL/GenBank/DDBJ whole genome shotgun (WGS) entry which is preliminary data.</text>
</comment>
<keyword evidence="1" id="KW-0812">Transmembrane</keyword>
<sequence length="53" mass="5935">MMQYGCYPYGYPCYPPCGGGGFGWGWGLAIIIVLVVLLLIFGGFYWYGGYYCK</sequence>
<keyword evidence="1" id="KW-0472">Membrane</keyword>
<proteinExistence type="predicted"/>
<keyword evidence="1" id="KW-1133">Transmembrane helix</keyword>
<reference evidence="2 3" key="1">
    <citation type="submission" date="2021-01" db="EMBL/GenBank/DDBJ databases">
        <title>Genomic Encyclopedia of Type Strains, Phase IV (KMG-IV): sequencing the most valuable type-strain genomes for metagenomic binning, comparative biology and taxonomic classification.</title>
        <authorList>
            <person name="Goeker M."/>
        </authorList>
    </citation>
    <scope>NUCLEOTIDE SEQUENCE [LARGE SCALE GENOMIC DNA]</scope>
    <source>
        <strain evidence="2 3">DSM 104297</strain>
    </source>
</reference>
<keyword evidence="3" id="KW-1185">Reference proteome</keyword>
<evidence type="ECO:0000256" key="1">
    <source>
        <dbReference type="SAM" id="Phobius"/>
    </source>
</evidence>
<organism evidence="2 3">
    <name type="scientific">Priestia iocasae</name>
    <dbReference type="NCBI Taxonomy" id="2291674"/>
    <lineage>
        <taxon>Bacteria</taxon>
        <taxon>Bacillati</taxon>
        <taxon>Bacillota</taxon>
        <taxon>Bacilli</taxon>
        <taxon>Bacillales</taxon>
        <taxon>Bacillaceae</taxon>
        <taxon>Priestia</taxon>
    </lineage>
</organism>
<gene>
    <name evidence="2" type="ORF">JOC83_000269</name>
</gene>
<accession>A0ABS2QPR4</accession>
<evidence type="ECO:0000313" key="2">
    <source>
        <dbReference type="EMBL" id="MBM7701443.1"/>
    </source>
</evidence>
<name>A0ABS2QPR4_9BACI</name>
<evidence type="ECO:0000313" key="3">
    <source>
        <dbReference type="Proteomes" id="UP000809829"/>
    </source>
</evidence>
<dbReference type="EMBL" id="JAFBFC010000001">
    <property type="protein sequence ID" value="MBM7701443.1"/>
    <property type="molecule type" value="Genomic_DNA"/>
</dbReference>
<feature type="transmembrane region" description="Helical" evidence="1">
    <location>
        <begin position="24"/>
        <end position="47"/>
    </location>
</feature>
<protein>
    <recommendedName>
        <fullName evidence="4">Sporulation protein YjcZ</fullName>
    </recommendedName>
</protein>